<proteinExistence type="predicted"/>
<keyword evidence="2" id="KW-0812">Transmembrane</keyword>
<keyword evidence="2" id="KW-0472">Membrane</keyword>
<feature type="compositionally biased region" description="Polar residues" evidence="1">
    <location>
        <begin position="172"/>
        <end position="188"/>
    </location>
</feature>
<gene>
    <name evidence="4" type="primary">traM</name>
    <name evidence="4" type="ORF">LNP80_22595</name>
</gene>
<comment type="caution">
    <text evidence="4">The sequence shown here is derived from an EMBL/GenBank/DDBJ whole genome shotgun (WGS) entry which is preliminary data.</text>
</comment>
<feature type="region of interest" description="Disordered" evidence="1">
    <location>
        <begin position="121"/>
        <end position="188"/>
    </location>
</feature>
<evidence type="ECO:0000313" key="5">
    <source>
        <dbReference type="Proteomes" id="UP001107960"/>
    </source>
</evidence>
<organism evidence="4 5">
    <name type="scientific">Chryseobacterium muglaense</name>
    <dbReference type="NCBI Taxonomy" id="2893752"/>
    <lineage>
        <taxon>Bacteria</taxon>
        <taxon>Pseudomonadati</taxon>
        <taxon>Bacteroidota</taxon>
        <taxon>Flavobacteriia</taxon>
        <taxon>Flavobacteriales</taxon>
        <taxon>Weeksellaceae</taxon>
        <taxon>Chryseobacterium group</taxon>
        <taxon>Chryseobacterium</taxon>
    </lineage>
</organism>
<dbReference type="EMBL" id="JAJJML010000002">
    <property type="protein sequence ID" value="MCC9037004.1"/>
    <property type="molecule type" value="Genomic_DNA"/>
</dbReference>
<accession>A0A9Q3V111</accession>
<reference evidence="4" key="1">
    <citation type="submission" date="2021-11" db="EMBL/GenBank/DDBJ databases">
        <title>Description of novel Chryseobacterium species.</title>
        <authorList>
            <person name="Saticioglu I.B."/>
            <person name="Ay H."/>
            <person name="Altun S."/>
            <person name="Duman M."/>
        </authorList>
    </citation>
    <scope>NUCLEOTIDE SEQUENCE</scope>
    <source>
        <strain evidence="4">C-39</strain>
    </source>
</reference>
<evidence type="ECO:0000256" key="1">
    <source>
        <dbReference type="SAM" id="MobiDB-lite"/>
    </source>
</evidence>
<dbReference type="Pfam" id="PF12508">
    <property type="entry name" value="Transposon_TraM"/>
    <property type="match status" value="1"/>
</dbReference>
<keyword evidence="2" id="KW-1133">Transmembrane helix</keyword>
<evidence type="ECO:0000256" key="2">
    <source>
        <dbReference type="SAM" id="Phobius"/>
    </source>
</evidence>
<evidence type="ECO:0000259" key="3">
    <source>
        <dbReference type="Pfam" id="PF12508"/>
    </source>
</evidence>
<evidence type="ECO:0000313" key="4">
    <source>
        <dbReference type="EMBL" id="MCC9037004.1"/>
    </source>
</evidence>
<dbReference type="RefSeq" id="WP_229986499.1">
    <property type="nucleotide sequence ID" value="NZ_JAJJML010000002.1"/>
</dbReference>
<feature type="compositionally biased region" description="Polar residues" evidence="1">
    <location>
        <begin position="124"/>
        <end position="145"/>
    </location>
</feature>
<dbReference type="InterPro" id="IPR055407">
    <property type="entry name" value="TraM_C"/>
</dbReference>
<name>A0A9Q3V111_9FLAO</name>
<feature type="transmembrane region" description="Helical" evidence="2">
    <location>
        <begin position="28"/>
        <end position="46"/>
    </location>
</feature>
<protein>
    <submittedName>
        <fullName evidence="4">Conjugative transposon protein TraM</fullName>
    </submittedName>
</protein>
<dbReference type="AlphaFoldDB" id="A0A9Q3V111"/>
<feature type="domain" description="Conjugative transposon TraM C-terminal" evidence="3">
    <location>
        <begin position="224"/>
        <end position="347"/>
    </location>
</feature>
<dbReference type="Proteomes" id="UP001107960">
    <property type="component" value="Unassembled WGS sequence"/>
</dbReference>
<sequence>MENKPDNNIKKKGKFDLKNISPEDRNKYIAYGVFGLAICGILFYGISNYTSDEKSEEVTEFTNIESEQSKYNSKLEAMNPKTQVEASNNLENTYVPTEENSQVNTDVDFQTLDKQLAELGNGKNAVQNSPAPSSTGTGSKPSNSHDVYGNYSMWQDKEPSNSKIGYAKKNPVTVSPQQRTTTSPSYSEVKNYQPETTYKEPSYTPYEEKKAVQIAQVKSKLISQGEASNGRSISFVILENFTLNGETISKGKSYAIGSIQLENSRIYAKINTIKANGKMYNVSGKILGYDGEEGLPFSVNEGNGGSNAGGVLKDEAGRLINNVPVVGGVISRATNGGTKNKSNKVSLSGNIECQIIIFK</sequence>